<keyword evidence="3" id="KW-1185">Reference proteome</keyword>
<name>A0A8T0NRU8_PANVG</name>
<protein>
    <submittedName>
        <fullName evidence="2">Uncharacterized protein</fullName>
    </submittedName>
</protein>
<dbReference type="Proteomes" id="UP000823388">
    <property type="component" value="Chromosome 9K"/>
</dbReference>
<feature type="chain" id="PRO_5035904915" evidence="1">
    <location>
        <begin position="17"/>
        <end position="67"/>
    </location>
</feature>
<evidence type="ECO:0000313" key="3">
    <source>
        <dbReference type="Proteomes" id="UP000823388"/>
    </source>
</evidence>
<gene>
    <name evidence="2" type="ORF">PVAP13_9KG089300</name>
</gene>
<feature type="signal peptide" evidence="1">
    <location>
        <begin position="1"/>
        <end position="16"/>
    </location>
</feature>
<dbReference type="AlphaFoldDB" id="A0A8T0NRU8"/>
<reference evidence="2" key="1">
    <citation type="submission" date="2020-05" db="EMBL/GenBank/DDBJ databases">
        <title>WGS assembly of Panicum virgatum.</title>
        <authorList>
            <person name="Lovell J.T."/>
            <person name="Jenkins J."/>
            <person name="Shu S."/>
            <person name="Juenger T.E."/>
            <person name="Schmutz J."/>
        </authorList>
    </citation>
    <scope>NUCLEOTIDE SEQUENCE</scope>
    <source>
        <strain evidence="2">AP13</strain>
    </source>
</reference>
<keyword evidence="1" id="KW-0732">Signal</keyword>
<organism evidence="2 3">
    <name type="scientific">Panicum virgatum</name>
    <name type="common">Blackwell switchgrass</name>
    <dbReference type="NCBI Taxonomy" id="38727"/>
    <lineage>
        <taxon>Eukaryota</taxon>
        <taxon>Viridiplantae</taxon>
        <taxon>Streptophyta</taxon>
        <taxon>Embryophyta</taxon>
        <taxon>Tracheophyta</taxon>
        <taxon>Spermatophyta</taxon>
        <taxon>Magnoliopsida</taxon>
        <taxon>Liliopsida</taxon>
        <taxon>Poales</taxon>
        <taxon>Poaceae</taxon>
        <taxon>PACMAD clade</taxon>
        <taxon>Panicoideae</taxon>
        <taxon>Panicodae</taxon>
        <taxon>Paniceae</taxon>
        <taxon>Panicinae</taxon>
        <taxon>Panicum</taxon>
        <taxon>Panicum sect. Hiantes</taxon>
    </lineage>
</organism>
<accession>A0A8T0NRU8</accession>
<proteinExistence type="predicted"/>
<evidence type="ECO:0000313" key="2">
    <source>
        <dbReference type="EMBL" id="KAG2552277.1"/>
    </source>
</evidence>
<sequence>MLHLLQFMAVTSLQEALPIPDLPASLDGLPEALFSSSWPRTPRRCGKLLGPAACFSANHHSLFTCSG</sequence>
<comment type="caution">
    <text evidence="2">The sequence shown here is derived from an EMBL/GenBank/DDBJ whole genome shotgun (WGS) entry which is preliminary data.</text>
</comment>
<dbReference type="EMBL" id="CM029053">
    <property type="protein sequence ID" value="KAG2552277.1"/>
    <property type="molecule type" value="Genomic_DNA"/>
</dbReference>
<evidence type="ECO:0000256" key="1">
    <source>
        <dbReference type="SAM" id="SignalP"/>
    </source>
</evidence>